<dbReference type="KEGG" id="nsa:Nitsa_0206"/>
<dbReference type="SUPFAM" id="SSF55811">
    <property type="entry name" value="Nudix"/>
    <property type="match status" value="1"/>
</dbReference>
<dbReference type="InterPro" id="IPR015797">
    <property type="entry name" value="NUDIX_hydrolase-like_dom_sf"/>
</dbReference>
<protein>
    <submittedName>
        <fullName evidence="6">UDP-sugar diphosphatase</fullName>
        <ecNumber evidence="6">3.6.1.45</ecNumber>
    </submittedName>
</protein>
<name>E6WZ28_NITSE</name>
<proteinExistence type="predicted"/>
<feature type="binding site" evidence="3">
    <location>
        <position position="151"/>
    </location>
    <ligand>
        <name>Mg(2+)</name>
        <dbReference type="ChEBI" id="CHEBI:18420"/>
        <label>2</label>
    </ligand>
</feature>
<organism evidence="6 7">
    <name type="scientific">Nitratifractor salsuginis (strain DSM 16511 / JCM 12458 / E9I37-1)</name>
    <dbReference type="NCBI Taxonomy" id="749222"/>
    <lineage>
        <taxon>Bacteria</taxon>
        <taxon>Pseudomonadati</taxon>
        <taxon>Campylobacterota</taxon>
        <taxon>Epsilonproteobacteria</taxon>
        <taxon>Campylobacterales</taxon>
        <taxon>Sulfurovaceae</taxon>
        <taxon>Nitratifractor</taxon>
    </lineage>
</organism>
<feature type="binding site" evidence="3">
    <location>
        <position position="80"/>
    </location>
    <ligand>
        <name>Mg(2+)</name>
        <dbReference type="ChEBI" id="CHEBI:18420"/>
        <label>1</label>
    </ligand>
</feature>
<dbReference type="OrthoDB" id="5360793at2"/>
<dbReference type="RefSeq" id="WP_013553175.1">
    <property type="nucleotide sequence ID" value="NC_014935.1"/>
</dbReference>
<dbReference type="CDD" id="cd18887">
    <property type="entry name" value="NUDIX_UGPPase_Nudt14"/>
    <property type="match status" value="1"/>
</dbReference>
<keyword evidence="3" id="KW-0460">Magnesium</keyword>
<dbReference type="GO" id="GO:0008768">
    <property type="term" value="F:UDP-sugar diphosphatase activity"/>
    <property type="evidence" value="ECO:0007669"/>
    <property type="project" value="UniProtKB-EC"/>
</dbReference>
<comment type="cofactor">
    <cofactor evidence="1 3">
        <name>Mg(2+)</name>
        <dbReference type="ChEBI" id="CHEBI:18420"/>
    </cofactor>
</comment>
<dbReference type="InterPro" id="IPR004385">
    <property type="entry name" value="NDP_pyrophosphatase"/>
</dbReference>
<feature type="short sequence motif" description="Nudix box" evidence="4">
    <location>
        <begin position="81"/>
        <end position="104"/>
    </location>
</feature>
<evidence type="ECO:0000256" key="4">
    <source>
        <dbReference type="PIRSR" id="PIRSR604385-3"/>
    </source>
</evidence>
<reference evidence="7" key="2">
    <citation type="submission" date="2011-01" db="EMBL/GenBank/DDBJ databases">
        <title>The complete genome of Nitratifractor salsuginis DSM 16511.</title>
        <authorList>
            <consortium name="US DOE Joint Genome Institute (JGI-PGF)"/>
            <person name="Lucas S."/>
            <person name="Copeland A."/>
            <person name="Lapidus A."/>
            <person name="Bruce D."/>
            <person name="Goodwin L."/>
            <person name="Pitluck S."/>
            <person name="Kyrpides N."/>
            <person name="Mavromatis K."/>
            <person name="Ivanova N."/>
            <person name="Mikhailova N."/>
            <person name="Zeytun A."/>
            <person name="Detter J.C."/>
            <person name="Tapia R."/>
            <person name="Han C."/>
            <person name="Land M."/>
            <person name="Hauser L."/>
            <person name="Markowitz V."/>
            <person name="Cheng J.-F."/>
            <person name="Hugenholtz P."/>
            <person name="Woyke T."/>
            <person name="Wu D."/>
            <person name="Tindall B."/>
            <person name="Schuetze A."/>
            <person name="Brambilla E."/>
            <person name="Klenk H.-P."/>
            <person name="Eisen J.A."/>
        </authorList>
    </citation>
    <scope>NUCLEOTIDE SEQUENCE [LARGE SCALE GENOMIC DNA]</scope>
    <source>
        <strain evidence="7">DSM 16511 / JCM 12458 / E9I37-1</strain>
    </source>
</reference>
<dbReference type="STRING" id="749222.Nitsa_0206"/>
<dbReference type="AlphaFoldDB" id="E6WZ28"/>
<evidence type="ECO:0000259" key="5">
    <source>
        <dbReference type="PROSITE" id="PS51462"/>
    </source>
</evidence>
<dbReference type="InterPro" id="IPR000086">
    <property type="entry name" value="NUDIX_hydrolase_dom"/>
</dbReference>
<evidence type="ECO:0000256" key="2">
    <source>
        <dbReference type="ARBA" id="ARBA00022801"/>
    </source>
</evidence>
<feature type="binding site" evidence="3">
    <location>
        <position position="101"/>
    </location>
    <ligand>
        <name>Mg(2+)</name>
        <dbReference type="ChEBI" id="CHEBI:18420"/>
        <label>1</label>
    </ligand>
</feature>
<keyword evidence="7" id="KW-1185">Reference proteome</keyword>
<dbReference type="GO" id="GO:0046872">
    <property type="term" value="F:metal ion binding"/>
    <property type="evidence" value="ECO:0007669"/>
    <property type="project" value="UniProtKB-KW"/>
</dbReference>
<feature type="binding site" evidence="3">
    <location>
        <position position="97"/>
    </location>
    <ligand>
        <name>Mg(2+)</name>
        <dbReference type="ChEBI" id="CHEBI:18420"/>
        <label>1</label>
    </ligand>
</feature>
<sequence length="192" mass="21867">MTHTIEDFHLEPLKEGKFIHPHLARYRQDGEAKSWEVLEAGDSVAILIWHREHGRFVLVRQFRPAVYLHNKEGMTIELCAGLLDKEGYSPEAVAAEEVEEECGFRVRPEALEKITSFYTSVGFAGSRQTLYYVEVEESMRIGPGGGVPGEEQIEVLELSPEEARRLMEDEGVARTPGLLYALCWWFARRSEA</sequence>
<dbReference type="eggNOG" id="COG0494">
    <property type="taxonomic scope" value="Bacteria"/>
</dbReference>
<dbReference type="HOGENOM" id="CLU_062658_1_0_7"/>
<dbReference type="PANTHER" id="PTHR11839">
    <property type="entry name" value="UDP/ADP-SUGAR PYROPHOSPHATASE"/>
    <property type="match status" value="1"/>
</dbReference>
<gene>
    <name evidence="6" type="ordered locus">Nitsa_0206</name>
</gene>
<dbReference type="GO" id="GO:0006753">
    <property type="term" value="P:nucleoside phosphate metabolic process"/>
    <property type="evidence" value="ECO:0007669"/>
    <property type="project" value="TreeGrafter"/>
</dbReference>
<dbReference type="Pfam" id="PF00293">
    <property type="entry name" value="NUDIX"/>
    <property type="match status" value="1"/>
</dbReference>
<accession>E6WZ28</accession>
<dbReference type="PANTHER" id="PTHR11839:SF15">
    <property type="entry name" value="URIDINE DIPHOSPHATE GLUCOSE PYROPHOSPHATASE NUDT14"/>
    <property type="match status" value="1"/>
</dbReference>
<dbReference type="Gene3D" id="3.90.79.10">
    <property type="entry name" value="Nucleoside Triphosphate Pyrophosphohydrolase"/>
    <property type="match status" value="1"/>
</dbReference>
<dbReference type="GO" id="GO:0019693">
    <property type="term" value="P:ribose phosphate metabolic process"/>
    <property type="evidence" value="ECO:0007669"/>
    <property type="project" value="TreeGrafter"/>
</dbReference>
<evidence type="ECO:0000313" key="6">
    <source>
        <dbReference type="EMBL" id="ADV45478.1"/>
    </source>
</evidence>
<feature type="domain" description="Nudix hydrolase" evidence="5">
    <location>
        <begin position="39"/>
        <end position="180"/>
    </location>
</feature>
<dbReference type="Proteomes" id="UP000008633">
    <property type="component" value="Chromosome"/>
</dbReference>
<dbReference type="NCBIfam" id="TIGR00052">
    <property type="entry name" value="nudix-type nucleoside diphosphatase, YffH/AdpP family"/>
    <property type="match status" value="1"/>
</dbReference>
<dbReference type="EMBL" id="CP002452">
    <property type="protein sequence ID" value="ADV45478.1"/>
    <property type="molecule type" value="Genomic_DNA"/>
</dbReference>
<keyword evidence="3" id="KW-0479">Metal-binding</keyword>
<dbReference type="EC" id="3.6.1.45" evidence="6"/>
<evidence type="ECO:0000256" key="3">
    <source>
        <dbReference type="PIRSR" id="PIRSR604385-2"/>
    </source>
</evidence>
<evidence type="ECO:0000256" key="1">
    <source>
        <dbReference type="ARBA" id="ARBA00001946"/>
    </source>
</evidence>
<dbReference type="PROSITE" id="PS51462">
    <property type="entry name" value="NUDIX"/>
    <property type="match status" value="1"/>
</dbReference>
<reference evidence="6 7" key="1">
    <citation type="journal article" date="2011" name="Stand. Genomic Sci.">
        <title>Complete genome sequence of Nitratifractor salsuginis type strain (E9I37-1).</title>
        <authorList>
            <person name="Anderson I."/>
            <person name="Sikorski J."/>
            <person name="Zeytun A."/>
            <person name="Nolan M."/>
            <person name="Lapidus A."/>
            <person name="Lucas S."/>
            <person name="Hammon N."/>
            <person name="Deshpande S."/>
            <person name="Cheng J.F."/>
            <person name="Tapia R."/>
            <person name="Han C."/>
            <person name="Goodwin L."/>
            <person name="Pitluck S."/>
            <person name="Liolios K."/>
            <person name="Pagani I."/>
            <person name="Ivanova N."/>
            <person name="Huntemann M."/>
            <person name="Mavromatis K."/>
            <person name="Ovchinikova G."/>
            <person name="Pati A."/>
            <person name="Chen A."/>
            <person name="Palaniappan K."/>
            <person name="Land M."/>
            <person name="Hauser L."/>
            <person name="Brambilla E.M."/>
            <person name="Ngatchou-Djao O.D."/>
            <person name="Rohde M."/>
            <person name="Tindall B.J."/>
            <person name="Goker M."/>
            <person name="Detter J.C."/>
            <person name="Woyke T."/>
            <person name="Bristow J."/>
            <person name="Eisen J.A."/>
            <person name="Markowitz V."/>
            <person name="Hugenholtz P."/>
            <person name="Klenk H.P."/>
            <person name="Kyrpides N.C."/>
        </authorList>
    </citation>
    <scope>NUCLEOTIDE SEQUENCE [LARGE SCALE GENOMIC DNA]</scope>
    <source>
        <strain evidence="7">DSM 16511 / JCM 12458 / E9I37-1</strain>
    </source>
</reference>
<evidence type="ECO:0000313" key="7">
    <source>
        <dbReference type="Proteomes" id="UP000008633"/>
    </source>
</evidence>
<keyword evidence="2 6" id="KW-0378">Hydrolase</keyword>